<sequence>AILLDIDGDDIWVVEGNVRPRKWMPWQRDLVRVGKYKASQVVFVQPEN</sequence>
<reference evidence="1" key="1">
    <citation type="journal article" date="2015" name="Nature">
        <title>Complex archaea that bridge the gap between prokaryotes and eukaryotes.</title>
        <authorList>
            <person name="Spang A."/>
            <person name="Saw J.H."/>
            <person name="Jorgensen S.L."/>
            <person name="Zaremba-Niedzwiedzka K."/>
            <person name="Martijn J."/>
            <person name="Lind A.E."/>
            <person name="van Eijk R."/>
            <person name="Schleper C."/>
            <person name="Guy L."/>
            <person name="Ettema T.J."/>
        </authorList>
    </citation>
    <scope>NUCLEOTIDE SEQUENCE</scope>
</reference>
<organism evidence="1">
    <name type="scientific">marine sediment metagenome</name>
    <dbReference type="NCBI Taxonomy" id="412755"/>
    <lineage>
        <taxon>unclassified sequences</taxon>
        <taxon>metagenomes</taxon>
        <taxon>ecological metagenomes</taxon>
    </lineage>
</organism>
<feature type="non-terminal residue" evidence="1">
    <location>
        <position position="1"/>
    </location>
</feature>
<protein>
    <submittedName>
        <fullName evidence="1">Uncharacterized protein</fullName>
    </submittedName>
</protein>
<dbReference type="EMBL" id="LAZR01042925">
    <property type="protein sequence ID" value="KKL08319.1"/>
    <property type="molecule type" value="Genomic_DNA"/>
</dbReference>
<name>A0A0F9AFL1_9ZZZZ</name>
<gene>
    <name evidence="1" type="ORF">LCGC14_2577080</name>
</gene>
<comment type="caution">
    <text evidence="1">The sequence shown here is derived from an EMBL/GenBank/DDBJ whole genome shotgun (WGS) entry which is preliminary data.</text>
</comment>
<evidence type="ECO:0000313" key="1">
    <source>
        <dbReference type="EMBL" id="KKL08319.1"/>
    </source>
</evidence>
<proteinExistence type="predicted"/>
<accession>A0A0F9AFL1</accession>
<dbReference type="AlphaFoldDB" id="A0A0F9AFL1"/>